<dbReference type="PANTHER" id="PTHR33332">
    <property type="entry name" value="REVERSE TRANSCRIPTASE DOMAIN-CONTAINING PROTEIN"/>
    <property type="match status" value="1"/>
</dbReference>
<evidence type="ECO:0000313" key="3">
    <source>
        <dbReference type="Proteomes" id="UP001174136"/>
    </source>
</evidence>
<gene>
    <name evidence="2" type="ORF">N1851_023250</name>
</gene>
<dbReference type="PROSITE" id="PS50878">
    <property type="entry name" value="RT_POL"/>
    <property type="match status" value="1"/>
</dbReference>
<dbReference type="InterPro" id="IPR015095">
    <property type="entry name" value="AlkB_hom8_N"/>
</dbReference>
<sequence length="279" mass="31124">MAEISPLLFTLLTHDCTPTHNSNLFIKLADDTSVVALINHNDDESNYRDEVSQLAMWCRDNNLSLNVEKTKESLHPAPPLTINGAAVERVSSTKFLGVHLTEDLSWSCNTASLARKAQQRLYFLRRLRRARAPRGTTERILTSCIAVRYGGCTASCRKTLQRTVRAAVRIIGATLPSLQDIHRTHPASKALSIVGDPTHPNHCFFSLLPSGRRMRSLRARTSRLRDSFIHQYIRMLNSCPALPPPSLSALCPHIHWTLTPPPPPPPHARTHGTSHFTVS</sequence>
<dbReference type="GO" id="GO:0008168">
    <property type="term" value="F:methyltransferase activity"/>
    <property type="evidence" value="ECO:0007669"/>
    <property type="project" value="InterPro"/>
</dbReference>
<evidence type="ECO:0000313" key="2">
    <source>
        <dbReference type="EMBL" id="KAK0139840.1"/>
    </source>
</evidence>
<comment type="caution">
    <text evidence="2">The sequence shown here is derived from an EMBL/GenBank/DDBJ whole genome shotgun (WGS) entry which is preliminary data.</text>
</comment>
<evidence type="ECO:0000259" key="1">
    <source>
        <dbReference type="PROSITE" id="PS50878"/>
    </source>
</evidence>
<dbReference type="GO" id="GO:0016706">
    <property type="term" value="F:2-oxoglutarate-dependent dioxygenase activity"/>
    <property type="evidence" value="ECO:0007669"/>
    <property type="project" value="InterPro"/>
</dbReference>
<feature type="domain" description="Reverse transcriptase" evidence="1">
    <location>
        <begin position="1"/>
        <end position="100"/>
    </location>
</feature>
<accession>A0AA47MGP5</accession>
<dbReference type="Proteomes" id="UP001174136">
    <property type="component" value="Unassembled WGS sequence"/>
</dbReference>
<organism evidence="2 3">
    <name type="scientific">Merluccius polli</name>
    <name type="common">Benguela hake</name>
    <name type="synonym">Merluccius cadenati</name>
    <dbReference type="NCBI Taxonomy" id="89951"/>
    <lineage>
        <taxon>Eukaryota</taxon>
        <taxon>Metazoa</taxon>
        <taxon>Chordata</taxon>
        <taxon>Craniata</taxon>
        <taxon>Vertebrata</taxon>
        <taxon>Euteleostomi</taxon>
        <taxon>Actinopterygii</taxon>
        <taxon>Neopterygii</taxon>
        <taxon>Teleostei</taxon>
        <taxon>Neoteleostei</taxon>
        <taxon>Acanthomorphata</taxon>
        <taxon>Zeiogadaria</taxon>
        <taxon>Gadariae</taxon>
        <taxon>Gadiformes</taxon>
        <taxon>Gadoidei</taxon>
        <taxon>Merlucciidae</taxon>
        <taxon>Merluccius</taxon>
    </lineage>
</organism>
<proteinExistence type="predicted"/>
<name>A0AA47MGP5_MERPO</name>
<dbReference type="EMBL" id="JAOPHQ010004291">
    <property type="protein sequence ID" value="KAK0139840.1"/>
    <property type="molecule type" value="Genomic_DNA"/>
</dbReference>
<keyword evidence="3" id="KW-1185">Reference proteome</keyword>
<dbReference type="AlphaFoldDB" id="A0AA47MGP5"/>
<dbReference type="Pfam" id="PF09004">
    <property type="entry name" value="ALKBH8_N"/>
    <property type="match status" value="1"/>
</dbReference>
<dbReference type="InterPro" id="IPR000477">
    <property type="entry name" value="RT_dom"/>
</dbReference>
<protein>
    <recommendedName>
        <fullName evidence="1">Reverse transcriptase domain-containing protein</fullName>
    </recommendedName>
</protein>
<reference evidence="2" key="1">
    <citation type="journal article" date="2023" name="Front. Mar. Sci.">
        <title>A new Merluccius polli reference genome to investigate the effects of global change in West African waters.</title>
        <authorList>
            <person name="Mateo J.L."/>
            <person name="Blanco-Fernandez C."/>
            <person name="Garcia-Vazquez E."/>
            <person name="Machado-Schiaffino G."/>
        </authorList>
    </citation>
    <scope>NUCLEOTIDE SEQUENCE</scope>
    <source>
        <strain evidence="2">C29</strain>
        <tissue evidence="2">Fin</tissue>
    </source>
</reference>